<dbReference type="InterPro" id="IPR035906">
    <property type="entry name" value="MetI-like_sf"/>
</dbReference>
<keyword evidence="5 7" id="KW-1133">Transmembrane helix</keyword>
<feature type="transmembrane region" description="Helical" evidence="7">
    <location>
        <begin position="237"/>
        <end position="262"/>
    </location>
</feature>
<dbReference type="PROSITE" id="PS50928">
    <property type="entry name" value="ABC_TM1"/>
    <property type="match status" value="1"/>
</dbReference>
<proteinExistence type="inferred from homology"/>
<organism evidence="9 10">
    <name type="scientific">Streptomyces xiangluensis</name>
    <dbReference type="NCBI Taxonomy" id="2665720"/>
    <lineage>
        <taxon>Bacteria</taxon>
        <taxon>Bacillati</taxon>
        <taxon>Actinomycetota</taxon>
        <taxon>Actinomycetes</taxon>
        <taxon>Kitasatosporales</taxon>
        <taxon>Streptomycetaceae</taxon>
        <taxon>Streptomyces</taxon>
    </lineage>
</organism>
<evidence type="ECO:0000256" key="2">
    <source>
        <dbReference type="ARBA" id="ARBA00022448"/>
    </source>
</evidence>
<evidence type="ECO:0000256" key="1">
    <source>
        <dbReference type="ARBA" id="ARBA00004651"/>
    </source>
</evidence>
<evidence type="ECO:0000313" key="9">
    <source>
        <dbReference type="EMBL" id="MFC4467507.1"/>
    </source>
</evidence>
<accession>A0ABV8YSF2</accession>
<feature type="transmembrane region" description="Helical" evidence="7">
    <location>
        <begin position="71"/>
        <end position="90"/>
    </location>
</feature>
<sequence>MSSVLYDTPGPRAKRRNVLLSVVFFVLLALLLWWVWQTMDDKGQLTWALWKPFTESQAWTTYLLPGLGDTLRAAALAMLIALPLGAVFGISRLSDHRWVRGSAGVVVEFFRAIPVLLLMLFANEFYDRYTNVTSEQRPLYAVVTGLVLYNASVLAEIVRAGILSLPKGQSEAAMAIGLRKGQTMTNVLLPQAVTAMLPAIVSQLVVIVKDTALGGVMIGFTELLNTRGTLAANYANVVQSFVVVAVIYIVLNFILTSFASWLERRLRRSKKSTGAVLGADKVDDINAAEVGGTFGTGGEGGGLPGTRTYT</sequence>
<dbReference type="PANTHER" id="PTHR30614">
    <property type="entry name" value="MEMBRANE COMPONENT OF AMINO ACID ABC TRANSPORTER"/>
    <property type="match status" value="1"/>
</dbReference>
<evidence type="ECO:0000256" key="7">
    <source>
        <dbReference type="RuleBase" id="RU363032"/>
    </source>
</evidence>
<evidence type="ECO:0000259" key="8">
    <source>
        <dbReference type="PROSITE" id="PS50928"/>
    </source>
</evidence>
<keyword evidence="10" id="KW-1185">Reference proteome</keyword>
<keyword evidence="3" id="KW-1003">Cell membrane</keyword>
<feature type="domain" description="ABC transmembrane type-1" evidence="8">
    <location>
        <begin position="67"/>
        <end position="255"/>
    </location>
</feature>
<name>A0ABV8YSF2_9ACTN</name>
<feature type="transmembrane region" description="Helical" evidence="7">
    <location>
        <begin position="102"/>
        <end position="122"/>
    </location>
</feature>
<dbReference type="RefSeq" id="WP_386344872.1">
    <property type="nucleotide sequence ID" value="NZ_JBHSFG010000039.1"/>
</dbReference>
<dbReference type="Gene3D" id="1.10.3720.10">
    <property type="entry name" value="MetI-like"/>
    <property type="match status" value="1"/>
</dbReference>
<dbReference type="PANTHER" id="PTHR30614:SF21">
    <property type="entry name" value="AMINO ACID ABC TRANSPORTER PERMEASE"/>
    <property type="match status" value="1"/>
</dbReference>
<evidence type="ECO:0000256" key="5">
    <source>
        <dbReference type="ARBA" id="ARBA00022989"/>
    </source>
</evidence>
<comment type="caution">
    <text evidence="9">The sequence shown here is derived from an EMBL/GenBank/DDBJ whole genome shotgun (WGS) entry which is preliminary data.</text>
</comment>
<keyword evidence="6 7" id="KW-0472">Membrane</keyword>
<evidence type="ECO:0000313" key="10">
    <source>
        <dbReference type="Proteomes" id="UP001596012"/>
    </source>
</evidence>
<feature type="transmembrane region" description="Helical" evidence="7">
    <location>
        <begin position="18"/>
        <end position="36"/>
    </location>
</feature>
<dbReference type="InterPro" id="IPR000515">
    <property type="entry name" value="MetI-like"/>
</dbReference>
<dbReference type="Pfam" id="PF00528">
    <property type="entry name" value="BPD_transp_1"/>
    <property type="match status" value="1"/>
</dbReference>
<evidence type="ECO:0000256" key="6">
    <source>
        <dbReference type="ARBA" id="ARBA00023136"/>
    </source>
</evidence>
<keyword evidence="2 7" id="KW-0813">Transport</keyword>
<dbReference type="InterPro" id="IPR010065">
    <property type="entry name" value="AA_ABC_transptr_permease_3TM"/>
</dbReference>
<reference evidence="10" key="1">
    <citation type="journal article" date="2019" name="Int. J. Syst. Evol. Microbiol.">
        <title>The Global Catalogue of Microorganisms (GCM) 10K type strain sequencing project: providing services to taxonomists for standard genome sequencing and annotation.</title>
        <authorList>
            <consortium name="The Broad Institute Genomics Platform"/>
            <consortium name="The Broad Institute Genome Sequencing Center for Infectious Disease"/>
            <person name="Wu L."/>
            <person name="Ma J."/>
        </authorList>
    </citation>
    <scope>NUCLEOTIDE SEQUENCE [LARGE SCALE GENOMIC DNA]</scope>
    <source>
        <strain evidence="10">DT43</strain>
    </source>
</reference>
<dbReference type="SUPFAM" id="SSF161098">
    <property type="entry name" value="MetI-like"/>
    <property type="match status" value="1"/>
</dbReference>
<evidence type="ECO:0000256" key="4">
    <source>
        <dbReference type="ARBA" id="ARBA00022692"/>
    </source>
</evidence>
<dbReference type="InterPro" id="IPR043429">
    <property type="entry name" value="ArtM/GltK/GlnP/TcyL/YhdX-like"/>
</dbReference>
<feature type="transmembrane region" description="Helical" evidence="7">
    <location>
        <begin position="187"/>
        <end position="208"/>
    </location>
</feature>
<dbReference type="Proteomes" id="UP001596012">
    <property type="component" value="Unassembled WGS sequence"/>
</dbReference>
<evidence type="ECO:0000256" key="3">
    <source>
        <dbReference type="ARBA" id="ARBA00022475"/>
    </source>
</evidence>
<gene>
    <name evidence="9" type="ORF">ACFPH6_23755</name>
</gene>
<dbReference type="CDD" id="cd06261">
    <property type="entry name" value="TM_PBP2"/>
    <property type="match status" value="1"/>
</dbReference>
<feature type="transmembrane region" description="Helical" evidence="7">
    <location>
        <begin position="142"/>
        <end position="166"/>
    </location>
</feature>
<keyword evidence="4 7" id="KW-0812">Transmembrane</keyword>
<dbReference type="NCBIfam" id="TIGR01726">
    <property type="entry name" value="HEQRo_perm_3TM"/>
    <property type="match status" value="1"/>
</dbReference>
<comment type="similarity">
    <text evidence="7">Belongs to the binding-protein-dependent transport system permease family.</text>
</comment>
<comment type="subcellular location">
    <subcellularLocation>
        <location evidence="1 7">Cell membrane</location>
        <topology evidence="1 7">Multi-pass membrane protein</topology>
    </subcellularLocation>
</comment>
<dbReference type="EMBL" id="JBHSFG010000039">
    <property type="protein sequence ID" value="MFC4467507.1"/>
    <property type="molecule type" value="Genomic_DNA"/>
</dbReference>
<protein>
    <submittedName>
        <fullName evidence="9">Amino acid ABC transporter permease</fullName>
    </submittedName>
</protein>